<dbReference type="AlphaFoldDB" id="A0A564ZIH0"/>
<accession>A0A564ZIH0</accession>
<dbReference type="EMBL" id="CABIKM010000022">
    <property type="protein sequence ID" value="VUZ85105.1"/>
    <property type="molecule type" value="Genomic_DNA"/>
</dbReference>
<dbReference type="Proteomes" id="UP000334340">
    <property type="component" value="Unassembled WGS sequence"/>
</dbReference>
<feature type="transmembrane region" description="Helical" evidence="1">
    <location>
        <begin position="42"/>
        <end position="62"/>
    </location>
</feature>
<name>A0A564ZIH0_9BACT</name>
<proteinExistence type="predicted"/>
<feature type="transmembrane region" description="Helical" evidence="1">
    <location>
        <begin position="68"/>
        <end position="88"/>
    </location>
</feature>
<protein>
    <submittedName>
        <fullName evidence="2">Uncharacterized protein</fullName>
    </submittedName>
</protein>
<keyword evidence="3" id="KW-1185">Reference proteome</keyword>
<evidence type="ECO:0000256" key="1">
    <source>
        <dbReference type="SAM" id="Phobius"/>
    </source>
</evidence>
<keyword evidence="1" id="KW-0472">Membrane</keyword>
<evidence type="ECO:0000313" key="3">
    <source>
        <dbReference type="Proteomes" id="UP000334340"/>
    </source>
</evidence>
<evidence type="ECO:0000313" key="2">
    <source>
        <dbReference type="EMBL" id="VUZ85105.1"/>
    </source>
</evidence>
<keyword evidence="1" id="KW-0812">Transmembrane</keyword>
<keyword evidence="1" id="KW-1133">Transmembrane helix</keyword>
<reference evidence="2 3" key="1">
    <citation type="submission" date="2019-07" db="EMBL/GenBank/DDBJ databases">
        <authorList>
            <person name="Cremers G."/>
        </authorList>
    </citation>
    <scope>NUCLEOTIDE SEQUENCE [LARGE SCALE GENOMIC DNA]</scope>
</reference>
<sequence>MSSPPDEPQVITHRIPRIEVYQVTDDELRRIEDGFGQVGQDLTFAVAALSFCIAFVIVLATVSLSEGLFIIFLSLVVISALVALYTGVRWWRAKKAAPGVIATIRSRRVEPQASQDEHGAKMRGP</sequence>
<organism evidence="2 3">
    <name type="scientific">Candidatus Methylomirabilis lanthanidiphila</name>
    <dbReference type="NCBI Taxonomy" id="2211376"/>
    <lineage>
        <taxon>Bacteria</taxon>
        <taxon>Candidatus Methylomirabilota</taxon>
        <taxon>Candidatus Methylomirabilia</taxon>
        <taxon>Candidatus Methylomirabilales</taxon>
        <taxon>Candidatus Methylomirabilaceae</taxon>
        <taxon>Candidatus Methylomirabilis</taxon>
    </lineage>
</organism>
<gene>
    <name evidence="2" type="ORF">MELA_01481</name>
</gene>